<keyword evidence="4" id="KW-0274">FAD</keyword>
<dbReference type="GO" id="GO:0050660">
    <property type="term" value="F:flavin adenine dinucleotide binding"/>
    <property type="evidence" value="ECO:0007669"/>
    <property type="project" value="InterPro"/>
</dbReference>
<dbReference type="Gene3D" id="3.50.50.60">
    <property type="entry name" value="FAD/NAD(P)-binding domain"/>
    <property type="match status" value="3"/>
</dbReference>
<keyword evidence="5" id="KW-0560">Oxidoreductase</keyword>
<dbReference type="InterPro" id="IPR020946">
    <property type="entry name" value="Flavin_mOase-like"/>
</dbReference>
<protein>
    <recommendedName>
        <fullName evidence="8">L-ornithine N(5)-oxygenase</fullName>
    </recommendedName>
</protein>
<evidence type="ECO:0000256" key="1">
    <source>
        <dbReference type="ARBA" id="ARBA00001974"/>
    </source>
</evidence>
<dbReference type="GO" id="GO:0050661">
    <property type="term" value="F:NADP binding"/>
    <property type="evidence" value="ECO:0007669"/>
    <property type="project" value="InterPro"/>
</dbReference>
<sequence>MGSIAVTHEPEVGERLPNGLLNQWHSQPRKLRIIHVGAGATGLCTAFKMERQLTDYELVLYEKNDEIGGTWYENRYPGCACDVPAHIYTYTFEPNPKWSSYYAYSPEIQDYFVGFAEKYNLRKYVKLKHKVLGAKWDEGKGEYEVKIQSGDKVITDWCNILMNGSGLINKWRWPEIDGLHSFKGPLIHSAAWDESVDFKDKRVAILGTGSSAIQIVPEIQKVATKLVCFMRNPTWIAPPMPRVQVDAALPDGDHPNKEADNPDIKQYYYKPHEIQKFESDPEFLLNYRKKIEYAINQGFAIFYKDSEASKMAEKYMKNDMIRRLQNHPELTKKLIPTWSVGCRRLNIDRRLTPGDGYLEALIKSNVEPVYDEIIEITNDGLRTGDGSFHEVDIIVCATGFNMAWTPHFQLTGINGQDIKYSWSPNPNCYLGMAAPGFPNYFVINGPRGNLCNGTVLPCLETEIEYVIKAAKKMQTDRIKAMDVSADITTKLNEYVDKWHTTGVWSSDCKSWYKNNTVDGKIMCWGGSSIHFLKCIKYPRWEHWNMSYLDDDPWGFLGNGKTEGETKGDYDMMTPYLRNSDVEWDIS</sequence>
<dbReference type="HOGENOM" id="CLU_006937_6_3_1"/>
<evidence type="ECO:0000313" key="6">
    <source>
        <dbReference type="EMBL" id="KIX10715.1"/>
    </source>
</evidence>
<dbReference type="VEuPathDB" id="FungiDB:Z518_01799"/>
<dbReference type="GeneID" id="25289870"/>
<dbReference type="SUPFAM" id="SSF51905">
    <property type="entry name" value="FAD/NAD(P)-binding domain"/>
    <property type="match status" value="2"/>
</dbReference>
<evidence type="ECO:0000256" key="4">
    <source>
        <dbReference type="ARBA" id="ARBA00022827"/>
    </source>
</evidence>
<keyword evidence="3" id="KW-0285">Flavoprotein</keyword>
<dbReference type="Proteomes" id="UP000053617">
    <property type="component" value="Unassembled WGS sequence"/>
</dbReference>
<dbReference type="AlphaFoldDB" id="A0A0D2JMK7"/>
<comment type="similarity">
    <text evidence="2">Belongs to the FAD-binding monooxygenase family.</text>
</comment>
<proteinExistence type="inferred from homology"/>
<dbReference type="EMBL" id="KN847475">
    <property type="protein sequence ID" value="KIX10715.1"/>
    <property type="molecule type" value="Genomic_DNA"/>
</dbReference>
<gene>
    <name evidence="6" type="ORF">Z518_01799</name>
</gene>
<dbReference type="InterPro" id="IPR036188">
    <property type="entry name" value="FAD/NAD-bd_sf"/>
</dbReference>
<dbReference type="GO" id="GO:0004499">
    <property type="term" value="F:N,N-dimethylaniline monooxygenase activity"/>
    <property type="evidence" value="ECO:0007669"/>
    <property type="project" value="InterPro"/>
</dbReference>
<accession>A0A0D2JMK7</accession>
<dbReference type="PANTHER" id="PTHR42877">
    <property type="entry name" value="L-ORNITHINE N(5)-MONOOXYGENASE-RELATED"/>
    <property type="match status" value="1"/>
</dbReference>
<dbReference type="PANTHER" id="PTHR42877:SF8">
    <property type="entry name" value="MONOOXYGENASE"/>
    <property type="match status" value="1"/>
</dbReference>
<dbReference type="Pfam" id="PF00743">
    <property type="entry name" value="FMO-like"/>
    <property type="match status" value="1"/>
</dbReference>
<evidence type="ECO:0008006" key="8">
    <source>
        <dbReference type="Google" id="ProtNLM"/>
    </source>
</evidence>
<reference evidence="6 7" key="1">
    <citation type="submission" date="2015-01" db="EMBL/GenBank/DDBJ databases">
        <title>The Genome Sequence of Rhinocladiella mackenzie CBS 650.93.</title>
        <authorList>
            <consortium name="The Broad Institute Genomics Platform"/>
            <person name="Cuomo C."/>
            <person name="de Hoog S."/>
            <person name="Gorbushina A."/>
            <person name="Stielow B."/>
            <person name="Teixiera M."/>
            <person name="Abouelleil A."/>
            <person name="Chapman S.B."/>
            <person name="Priest M."/>
            <person name="Young S.K."/>
            <person name="Wortman J."/>
            <person name="Nusbaum C."/>
            <person name="Birren B."/>
        </authorList>
    </citation>
    <scope>NUCLEOTIDE SEQUENCE [LARGE SCALE GENOMIC DNA]</scope>
    <source>
        <strain evidence="6 7">CBS 650.93</strain>
    </source>
</reference>
<name>A0A0D2JMK7_9EURO</name>
<dbReference type="OrthoDB" id="74360at2759"/>
<evidence type="ECO:0000313" key="7">
    <source>
        <dbReference type="Proteomes" id="UP000053617"/>
    </source>
</evidence>
<evidence type="ECO:0000256" key="5">
    <source>
        <dbReference type="ARBA" id="ARBA00023002"/>
    </source>
</evidence>
<dbReference type="RefSeq" id="XP_013277851.1">
    <property type="nucleotide sequence ID" value="XM_013422397.1"/>
</dbReference>
<evidence type="ECO:0000256" key="3">
    <source>
        <dbReference type="ARBA" id="ARBA00022630"/>
    </source>
</evidence>
<organism evidence="6 7">
    <name type="scientific">Rhinocladiella mackenziei CBS 650.93</name>
    <dbReference type="NCBI Taxonomy" id="1442369"/>
    <lineage>
        <taxon>Eukaryota</taxon>
        <taxon>Fungi</taxon>
        <taxon>Dikarya</taxon>
        <taxon>Ascomycota</taxon>
        <taxon>Pezizomycotina</taxon>
        <taxon>Eurotiomycetes</taxon>
        <taxon>Chaetothyriomycetidae</taxon>
        <taxon>Chaetothyriales</taxon>
        <taxon>Herpotrichiellaceae</taxon>
        <taxon>Rhinocladiella</taxon>
    </lineage>
</organism>
<evidence type="ECO:0000256" key="2">
    <source>
        <dbReference type="ARBA" id="ARBA00010139"/>
    </source>
</evidence>
<keyword evidence="7" id="KW-1185">Reference proteome</keyword>
<dbReference type="InterPro" id="IPR051209">
    <property type="entry name" value="FAD-bind_Monooxygenase_sf"/>
</dbReference>
<comment type="cofactor">
    <cofactor evidence="1">
        <name>FAD</name>
        <dbReference type="ChEBI" id="CHEBI:57692"/>
    </cofactor>
</comment>